<dbReference type="eggNOG" id="KOG3924">
    <property type="taxonomic scope" value="Eukaryota"/>
</dbReference>
<dbReference type="HOGENOM" id="CLU_095024_0_0_1"/>
<dbReference type="GO" id="GO:0006281">
    <property type="term" value="P:DNA repair"/>
    <property type="evidence" value="ECO:0007669"/>
    <property type="project" value="TreeGrafter"/>
</dbReference>
<evidence type="ECO:0000256" key="9">
    <source>
        <dbReference type="ARBA" id="ARBA00029821"/>
    </source>
</evidence>
<comment type="similarity">
    <text evidence="11">Belongs to the class I-like SAM-binding methyltransferase superfamily. DOT1 family.</text>
</comment>
<reference evidence="13 14" key="1">
    <citation type="journal article" date="2010" name="Nat. Biotechnol.">
        <title>Genome sequence of the model mushroom Schizophyllum commune.</title>
        <authorList>
            <person name="Ohm R.A."/>
            <person name="de Jong J.F."/>
            <person name="Lugones L.G."/>
            <person name="Aerts A."/>
            <person name="Kothe E."/>
            <person name="Stajich J.E."/>
            <person name="de Vries R.P."/>
            <person name="Record E."/>
            <person name="Levasseur A."/>
            <person name="Baker S.E."/>
            <person name="Bartholomew K.A."/>
            <person name="Coutinho P.M."/>
            <person name="Erdmann S."/>
            <person name="Fowler T.J."/>
            <person name="Gathman A.C."/>
            <person name="Lombard V."/>
            <person name="Henrissat B."/>
            <person name="Knabe N."/>
            <person name="Kuees U."/>
            <person name="Lilly W.W."/>
            <person name="Lindquist E."/>
            <person name="Lucas S."/>
            <person name="Magnuson J.K."/>
            <person name="Piumi F."/>
            <person name="Raudaskoski M."/>
            <person name="Salamov A."/>
            <person name="Schmutz J."/>
            <person name="Schwarze F.W.M.R."/>
            <person name="vanKuyk P.A."/>
            <person name="Horton J.S."/>
            <person name="Grigoriev I.V."/>
            <person name="Woesten H.A.B."/>
        </authorList>
    </citation>
    <scope>NUCLEOTIDE SEQUENCE [LARGE SCALE GENOMIC DNA]</scope>
    <source>
        <strain evidence="14">H4-8 / FGSC 9210</strain>
    </source>
</reference>
<comment type="subcellular location">
    <subcellularLocation>
        <location evidence="1 11">Nucleus</location>
    </subcellularLocation>
</comment>
<dbReference type="VEuPathDB" id="FungiDB:SCHCODRAFT_01111098"/>
<dbReference type="GeneID" id="9592258"/>
<dbReference type="SUPFAM" id="SSF53335">
    <property type="entry name" value="S-adenosyl-L-methionine-dependent methyltransferases"/>
    <property type="match status" value="1"/>
</dbReference>
<evidence type="ECO:0000313" key="14">
    <source>
        <dbReference type="Proteomes" id="UP000007431"/>
    </source>
</evidence>
<gene>
    <name evidence="13" type="ORF">SCHCODRAFT_52582</name>
</gene>
<comment type="miscellaneous">
    <text evidence="11">In contrast to other lysine histone methyltransferases, it does not contain a SET domain, suggesting the existence of another mechanism for methylation of lysine residues of histones.</text>
</comment>
<dbReference type="OrthoDB" id="2821246at2759"/>
<evidence type="ECO:0000256" key="4">
    <source>
        <dbReference type="ARBA" id="ARBA00022603"/>
    </source>
</evidence>
<keyword evidence="8 11" id="KW-0539">Nucleus</keyword>
<accession>D8PY62</accession>
<dbReference type="InterPro" id="IPR029063">
    <property type="entry name" value="SAM-dependent_MTases_sf"/>
</dbReference>
<evidence type="ECO:0000256" key="10">
    <source>
        <dbReference type="ARBA" id="ARBA00047770"/>
    </source>
</evidence>
<keyword evidence="5 11" id="KW-0808">Transferase</keyword>
<dbReference type="InParanoid" id="D8PY62"/>
<organism evidence="14">
    <name type="scientific">Schizophyllum commune (strain H4-8 / FGSC 9210)</name>
    <name type="common">Split gill fungus</name>
    <dbReference type="NCBI Taxonomy" id="578458"/>
    <lineage>
        <taxon>Eukaryota</taxon>
        <taxon>Fungi</taxon>
        <taxon>Dikarya</taxon>
        <taxon>Basidiomycota</taxon>
        <taxon>Agaricomycotina</taxon>
        <taxon>Agaricomycetes</taxon>
        <taxon>Agaricomycetidae</taxon>
        <taxon>Agaricales</taxon>
        <taxon>Schizophyllaceae</taxon>
        <taxon>Schizophyllum</taxon>
    </lineage>
</organism>
<dbReference type="PANTHER" id="PTHR21451">
    <property type="entry name" value="HISTONE H3 METHYLTRANSFERASE"/>
    <property type="match status" value="1"/>
</dbReference>
<evidence type="ECO:0000256" key="5">
    <source>
        <dbReference type="ARBA" id="ARBA00022679"/>
    </source>
</evidence>
<evidence type="ECO:0000256" key="6">
    <source>
        <dbReference type="ARBA" id="ARBA00022691"/>
    </source>
</evidence>
<dbReference type="STRING" id="578458.D8PY62"/>
<dbReference type="Pfam" id="PF08123">
    <property type="entry name" value="DOT1"/>
    <property type="match status" value="1"/>
</dbReference>
<evidence type="ECO:0000256" key="7">
    <source>
        <dbReference type="ARBA" id="ARBA00022853"/>
    </source>
</evidence>
<proteinExistence type="inferred from homology"/>
<evidence type="ECO:0000313" key="13">
    <source>
        <dbReference type="EMBL" id="EFI99793.1"/>
    </source>
</evidence>
<keyword evidence="4 11" id="KW-0489">Methyltransferase</keyword>
<dbReference type="PROSITE" id="PS51569">
    <property type="entry name" value="DOT1"/>
    <property type="match status" value="1"/>
</dbReference>
<dbReference type="GO" id="GO:0005634">
    <property type="term" value="C:nucleus"/>
    <property type="evidence" value="ECO:0007669"/>
    <property type="project" value="UniProtKB-SubCell"/>
</dbReference>
<evidence type="ECO:0000256" key="3">
    <source>
        <dbReference type="ARBA" id="ARBA00020987"/>
    </source>
</evidence>
<evidence type="ECO:0000259" key="12">
    <source>
        <dbReference type="PROSITE" id="PS51569"/>
    </source>
</evidence>
<dbReference type="CDD" id="cd02440">
    <property type="entry name" value="AdoMet_MTases"/>
    <property type="match status" value="1"/>
</dbReference>
<feature type="domain" description="DOT1" evidence="12">
    <location>
        <begin position="1"/>
        <end position="224"/>
    </location>
</feature>
<dbReference type="AlphaFoldDB" id="D8PY62"/>
<comment type="catalytic activity">
    <reaction evidence="10 11">
        <text>L-lysyl(79)-[histone H3] + 3 S-adenosyl-L-methionine = N(6),N(6),N(6)-trimethyl-L-lysyl(79)-[histone H3] + 3 S-adenosyl-L-homocysteine + 3 H(+)</text>
        <dbReference type="Rhea" id="RHEA:60328"/>
        <dbReference type="Rhea" id="RHEA-COMP:15549"/>
        <dbReference type="Rhea" id="RHEA-COMP:15552"/>
        <dbReference type="ChEBI" id="CHEBI:15378"/>
        <dbReference type="ChEBI" id="CHEBI:29969"/>
        <dbReference type="ChEBI" id="CHEBI:57856"/>
        <dbReference type="ChEBI" id="CHEBI:59789"/>
        <dbReference type="ChEBI" id="CHEBI:61961"/>
        <dbReference type="EC" id="2.1.1.360"/>
    </reaction>
</comment>
<evidence type="ECO:0000256" key="1">
    <source>
        <dbReference type="ARBA" id="ARBA00004123"/>
    </source>
</evidence>
<dbReference type="InterPro" id="IPR030445">
    <property type="entry name" value="H3-K79_meTrfase"/>
</dbReference>
<evidence type="ECO:0000256" key="8">
    <source>
        <dbReference type="ARBA" id="ARBA00023242"/>
    </source>
</evidence>
<keyword evidence="14" id="KW-1185">Reference proteome</keyword>
<comment type="activity regulation">
    <text evidence="11">Ubiquitination of histone H2B to form H2BK123ub1 is required for efficient DOT1 methyltransferase activity on histone H3.</text>
</comment>
<dbReference type="KEGG" id="scm:SCHCO_01111098"/>
<dbReference type="GO" id="GO:0000077">
    <property type="term" value="P:DNA damage checkpoint signaling"/>
    <property type="evidence" value="ECO:0007669"/>
    <property type="project" value="TreeGrafter"/>
</dbReference>
<evidence type="ECO:0000256" key="11">
    <source>
        <dbReference type="RuleBase" id="RU271113"/>
    </source>
</evidence>
<comment type="function">
    <text evidence="11">Histone methyltransferase that specifically trimethylates histone H3 to form H3K79me3. This methylation is required for telomere silencing and for the pachytene checkpoint during the meiotic cell cycle by allowing the recruitment of RAD9 to double strand breaks. Nucleosomes are preferred as substrate compared to free histone.</text>
</comment>
<dbReference type="EMBL" id="GL377304">
    <property type="protein sequence ID" value="EFI99793.1"/>
    <property type="molecule type" value="Genomic_DNA"/>
</dbReference>
<dbReference type="EC" id="2.1.1.360" evidence="2 11"/>
<dbReference type="InterPro" id="IPR025789">
    <property type="entry name" value="DOT1_dom"/>
</dbReference>
<dbReference type="OMA" id="LDYEWQP"/>
<keyword evidence="7 11" id="KW-0156">Chromatin regulator</keyword>
<dbReference type="GO" id="GO:0140956">
    <property type="term" value="F:histone H3K79 trimethyltransferase activity"/>
    <property type="evidence" value="ECO:0007669"/>
    <property type="project" value="UniProtKB-EC"/>
</dbReference>
<protein>
    <recommendedName>
        <fullName evidence="3 11">Histone-lysine N-methyltransferase, H3 lysine-79 specific</fullName>
        <ecNumber evidence="2 11">2.1.1.360</ecNumber>
    </recommendedName>
    <alternativeName>
        <fullName evidence="9 11">Histone H3-K79 methyltransferase</fullName>
    </alternativeName>
</protein>
<evidence type="ECO:0000256" key="2">
    <source>
        <dbReference type="ARBA" id="ARBA00012190"/>
    </source>
</evidence>
<dbReference type="GO" id="GO:0032259">
    <property type="term" value="P:methylation"/>
    <property type="evidence" value="ECO:0007669"/>
    <property type="project" value="UniProtKB-KW"/>
</dbReference>
<name>D8PY62_SCHCM</name>
<dbReference type="Proteomes" id="UP000007431">
    <property type="component" value="Unassembled WGS sequence"/>
</dbReference>
<keyword evidence="6 11" id="KW-0949">S-adenosyl-L-methionine</keyword>
<sequence>MRILRAIRDKYIANIPTALSRASRSRNLTYGELEPCFVYGLLDDLRVARHSVLVDLGSGAGTFVIQAAIQTGCTAFGIELQTELADIAADAVINARSACAARHINIGQVTLVQGDMLASCETAKAMSKADVVMVNNKVFDSTLNESILIELVPLMKHGAVIVSTERFIDGKATRSGRSCPHGRSLEVVARPYQEGSVSWSHSSGIYFIHTVYDADDCRSRQAYASAKYAC</sequence>
<dbReference type="Gene3D" id="3.40.50.150">
    <property type="entry name" value="Vaccinia Virus protein VP39"/>
    <property type="match status" value="1"/>
</dbReference>
<dbReference type="PANTHER" id="PTHR21451:SF0">
    <property type="entry name" value="HISTONE-LYSINE N-METHYLTRANSFERASE, H3 LYSINE-79 SPECIFIC"/>
    <property type="match status" value="1"/>
</dbReference>